<feature type="domain" description="PARP catalytic" evidence="2">
    <location>
        <begin position="119"/>
        <end position="306"/>
    </location>
</feature>
<keyword evidence="1" id="KW-0328">Glycosyltransferase</keyword>
<dbReference type="GO" id="GO:0003950">
    <property type="term" value="F:NAD+ poly-ADP-ribosyltransferase activity"/>
    <property type="evidence" value="ECO:0007669"/>
    <property type="project" value="UniProtKB-UniRule"/>
</dbReference>
<comment type="caution">
    <text evidence="4">The sequence shown here is derived from an EMBL/GenBank/DDBJ whole genome shotgun (WGS) entry which is preliminary data.</text>
</comment>
<dbReference type="EC" id="2.4.2.-" evidence="1"/>
<evidence type="ECO:0000256" key="1">
    <source>
        <dbReference type="RuleBase" id="RU362114"/>
    </source>
</evidence>
<keyword evidence="1" id="KW-0808">Transferase</keyword>
<name>A0A813YL87_9BILA</name>
<protein>
    <recommendedName>
        <fullName evidence="1">Poly [ADP-ribose] polymerase</fullName>
        <shortName evidence="1">PARP</shortName>
        <ecNumber evidence="1">2.4.2.-</ecNumber>
    </recommendedName>
</protein>
<gene>
    <name evidence="6" type="ORF">FNK824_LOCUS35808</name>
    <name evidence="5" type="ORF">OTI717_LOCUS27227</name>
    <name evidence="3" type="ORF">RFH988_LOCUS5604</name>
    <name evidence="4" type="ORF">SEV965_LOCUS4848</name>
</gene>
<dbReference type="SUPFAM" id="SSF56399">
    <property type="entry name" value="ADP-ribosylation"/>
    <property type="match status" value="1"/>
</dbReference>
<dbReference type="EMBL" id="CAJOAX010005991">
    <property type="protein sequence ID" value="CAF3967018.1"/>
    <property type="molecule type" value="Genomic_DNA"/>
</dbReference>
<dbReference type="Proteomes" id="UP000663889">
    <property type="component" value="Unassembled WGS sequence"/>
</dbReference>
<dbReference type="Gene3D" id="3.90.228.10">
    <property type="match status" value="1"/>
</dbReference>
<evidence type="ECO:0000313" key="6">
    <source>
        <dbReference type="EMBL" id="CAF4192128.1"/>
    </source>
</evidence>
<sequence>MYASKLASEGIRYLGSLRLHELYQLQEELDTLWNNGKAIVSNNLYDKVVDGINYEIAQLTNDPYNFVMTKIDSEVKDLVDYFSQRQAQGQSRIGNSILGILQKELALRNDTIVDPTIQFPSHWTNMSPSDSSVQLIPLAQSSQEFQEISNYFIKSLGRPSTVIYSIIRIQNIRLWNIYQQVQQTIQCTSTRLIHGTASLSQQKLITFHGFYWSYCPNGLIGDGIYFALNASYSNNDPYVMKKTPHRRELFICQVLLGQTTLGKNGLQSPPQGFHAVHFSNTHQIDEFCIFNHYQAYPEYIVQYDYE</sequence>
<dbReference type="EMBL" id="CAJOBE010015664">
    <property type="protein sequence ID" value="CAF4192128.1"/>
    <property type="molecule type" value="Genomic_DNA"/>
</dbReference>
<dbReference type="PANTHER" id="PTHR45740:SF2">
    <property type="entry name" value="POLY [ADP-RIBOSE] POLYMERASE"/>
    <property type="match status" value="1"/>
</dbReference>
<dbReference type="InterPro" id="IPR051712">
    <property type="entry name" value="ARTD-AVP"/>
</dbReference>
<evidence type="ECO:0000313" key="5">
    <source>
        <dbReference type="EMBL" id="CAF3967018.1"/>
    </source>
</evidence>
<organism evidence="4 7">
    <name type="scientific">Rotaria sordida</name>
    <dbReference type="NCBI Taxonomy" id="392033"/>
    <lineage>
        <taxon>Eukaryota</taxon>
        <taxon>Metazoa</taxon>
        <taxon>Spiralia</taxon>
        <taxon>Gnathifera</taxon>
        <taxon>Rotifera</taxon>
        <taxon>Eurotatoria</taxon>
        <taxon>Bdelloidea</taxon>
        <taxon>Philodinida</taxon>
        <taxon>Philodinidae</taxon>
        <taxon>Rotaria</taxon>
    </lineage>
</organism>
<reference evidence="4" key="1">
    <citation type="submission" date="2021-02" db="EMBL/GenBank/DDBJ databases">
        <authorList>
            <person name="Nowell W R."/>
        </authorList>
    </citation>
    <scope>NUCLEOTIDE SEQUENCE</scope>
</reference>
<dbReference type="PROSITE" id="PS51059">
    <property type="entry name" value="PARP_CATALYTIC"/>
    <property type="match status" value="1"/>
</dbReference>
<dbReference type="GO" id="GO:1990404">
    <property type="term" value="F:NAD+-protein mono-ADP-ribosyltransferase activity"/>
    <property type="evidence" value="ECO:0007669"/>
    <property type="project" value="TreeGrafter"/>
</dbReference>
<evidence type="ECO:0000259" key="2">
    <source>
        <dbReference type="PROSITE" id="PS51059"/>
    </source>
</evidence>
<proteinExistence type="predicted"/>
<dbReference type="PANTHER" id="PTHR45740">
    <property type="entry name" value="POLY [ADP-RIBOSE] POLYMERASE"/>
    <property type="match status" value="1"/>
</dbReference>
<dbReference type="Pfam" id="PF00644">
    <property type="entry name" value="PARP"/>
    <property type="match status" value="1"/>
</dbReference>
<keyword evidence="1" id="KW-0520">NAD</keyword>
<dbReference type="Proteomes" id="UP000663874">
    <property type="component" value="Unassembled WGS sequence"/>
</dbReference>
<evidence type="ECO:0000313" key="4">
    <source>
        <dbReference type="EMBL" id="CAF0885605.1"/>
    </source>
</evidence>
<dbReference type="Proteomes" id="UP000663823">
    <property type="component" value="Unassembled WGS sequence"/>
</dbReference>
<accession>A0A813YL87</accession>
<dbReference type="InterPro" id="IPR012317">
    <property type="entry name" value="Poly(ADP-ribose)pol_cat_dom"/>
</dbReference>
<dbReference type="EMBL" id="CAJNOO010000160">
    <property type="protein sequence ID" value="CAF0834223.1"/>
    <property type="molecule type" value="Genomic_DNA"/>
</dbReference>
<evidence type="ECO:0000313" key="3">
    <source>
        <dbReference type="EMBL" id="CAF0834223.1"/>
    </source>
</evidence>
<evidence type="ECO:0000313" key="7">
    <source>
        <dbReference type="Proteomes" id="UP000663889"/>
    </source>
</evidence>
<dbReference type="OrthoDB" id="406099at2759"/>
<dbReference type="Proteomes" id="UP000663882">
    <property type="component" value="Unassembled WGS sequence"/>
</dbReference>
<dbReference type="AlphaFoldDB" id="A0A813YL87"/>
<dbReference type="GO" id="GO:0005634">
    <property type="term" value="C:nucleus"/>
    <property type="evidence" value="ECO:0007669"/>
    <property type="project" value="TreeGrafter"/>
</dbReference>
<dbReference type="EMBL" id="CAJNOU010000143">
    <property type="protein sequence ID" value="CAF0885605.1"/>
    <property type="molecule type" value="Genomic_DNA"/>
</dbReference>